<evidence type="ECO:0000313" key="5">
    <source>
        <dbReference type="Proteomes" id="UP000332933"/>
    </source>
</evidence>
<dbReference type="SMART" id="SM00164">
    <property type="entry name" value="TBC"/>
    <property type="match status" value="1"/>
</dbReference>
<sequence length="526" mass="58755">MSAPSAAPSPSTAGAHDGTSIAPPPLLHIITPPPPPSSGTGWMQRIEQMKSSAMAAKKQWAPQLQQLTVKIATTATSAASTGRDRIRSSGVAEQFQPAMDKAKVGMTVLKRRVSTTSQHVQKQVGMLGTRLAQELFVEKKLQVDMESTTSPLQFLADSRHLLGCLASDAQASPADKCFDTPYLLLTILAFSGCAPTVARCAALNSCTRQHLLADRRVLRFCVRYGTFTPRLRLRFWQHVTGVDALQAASDYDYDTYMHMAISKGDWTDAILTDVRRTYGRVAPHRRSDNDCVEPVDTEEELQQQLSAILHALSGRFPDVGYCQGMDYITAHLLEHVKAADMTYGGASPRKKRAATTTQVETTFWLMVALFESYGLREMFSPGLDKLHLHCYQFSRLFELGLPTLAAHFQTEYIMVEMYLVGWFQTLFLYLNALPKATLDAIWDVFLFEKNWKIMFRISLALLHQSERALLGQSIDDVMRYLNTFAGQAETLQPQPLLAAAFRIKVTNKMLLRLQRDQAKDLAAKKK</sequence>
<evidence type="ECO:0000313" key="3">
    <source>
        <dbReference type="EMBL" id="KAF0697751.1"/>
    </source>
</evidence>
<dbReference type="OrthoDB" id="294251at2759"/>
<dbReference type="Pfam" id="PF00566">
    <property type="entry name" value="RabGAP-TBC"/>
    <property type="match status" value="1"/>
</dbReference>
<dbReference type="InterPro" id="IPR035969">
    <property type="entry name" value="Rab-GAP_TBC_sf"/>
</dbReference>
<dbReference type="EMBL" id="CAADRA010005314">
    <property type="protein sequence ID" value="VFT88442.1"/>
    <property type="molecule type" value="Genomic_DNA"/>
</dbReference>
<dbReference type="Gene3D" id="1.10.472.80">
    <property type="entry name" value="Ypt/Rab-GAP domain of gyp1p, domain 3"/>
    <property type="match status" value="1"/>
</dbReference>
<dbReference type="PROSITE" id="PS50086">
    <property type="entry name" value="TBC_RABGAP"/>
    <property type="match status" value="1"/>
</dbReference>
<dbReference type="InterPro" id="IPR050302">
    <property type="entry name" value="Rab_GAP_TBC_domain"/>
</dbReference>
<dbReference type="Gene3D" id="1.10.8.270">
    <property type="entry name" value="putative rabgap domain of human tbc1 domain family member 14 like domains"/>
    <property type="match status" value="1"/>
</dbReference>
<dbReference type="GO" id="GO:0031267">
    <property type="term" value="F:small GTPase binding"/>
    <property type="evidence" value="ECO:0007669"/>
    <property type="project" value="TreeGrafter"/>
</dbReference>
<keyword evidence="5" id="KW-1185">Reference proteome</keyword>
<proteinExistence type="predicted"/>
<dbReference type="PANTHER" id="PTHR47219:SF9">
    <property type="entry name" value="GTPASE ACTIVATING PROTEIN AND CENTROSOME-ASSOCIATED, ISOFORM B"/>
    <property type="match status" value="1"/>
</dbReference>
<evidence type="ECO:0000259" key="2">
    <source>
        <dbReference type="PROSITE" id="PS50086"/>
    </source>
</evidence>
<dbReference type="Proteomes" id="UP000332933">
    <property type="component" value="Unassembled WGS sequence"/>
</dbReference>
<dbReference type="PANTHER" id="PTHR47219">
    <property type="entry name" value="RAB GTPASE-ACTIVATING PROTEIN 1-LIKE"/>
    <property type="match status" value="1"/>
</dbReference>
<name>A0A485KTW2_9STRA</name>
<dbReference type="AlphaFoldDB" id="A0A485KTW2"/>
<evidence type="ECO:0000313" key="4">
    <source>
        <dbReference type="EMBL" id="VFT88442.1"/>
    </source>
</evidence>
<gene>
    <name evidence="4" type="primary">Aste57867_11583</name>
    <name evidence="3" type="ORF">As57867_011540</name>
    <name evidence="4" type="ORF">ASTE57867_11583</name>
</gene>
<reference evidence="4 5" key="1">
    <citation type="submission" date="2019-03" db="EMBL/GenBank/DDBJ databases">
        <authorList>
            <person name="Gaulin E."/>
            <person name="Dumas B."/>
        </authorList>
    </citation>
    <scope>NUCLEOTIDE SEQUENCE [LARGE SCALE GENOMIC DNA]</scope>
    <source>
        <strain evidence="4">CBS 568.67</strain>
    </source>
</reference>
<feature type="compositionally biased region" description="Pro residues" evidence="1">
    <location>
        <begin position="22"/>
        <end position="37"/>
    </location>
</feature>
<evidence type="ECO:0000256" key="1">
    <source>
        <dbReference type="SAM" id="MobiDB-lite"/>
    </source>
</evidence>
<dbReference type="GO" id="GO:0005096">
    <property type="term" value="F:GTPase activator activity"/>
    <property type="evidence" value="ECO:0007669"/>
    <property type="project" value="TreeGrafter"/>
</dbReference>
<feature type="domain" description="Rab-GAP TBC" evidence="2">
    <location>
        <begin position="226"/>
        <end position="449"/>
    </location>
</feature>
<reference evidence="3" key="2">
    <citation type="submission" date="2019-06" db="EMBL/GenBank/DDBJ databases">
        <title>Genomics analysis of Aphanomyces spp. identifies a new class of oomycete effector associated with host adaptation.</title>
        <authorList>
            <person name="Gaulin E."/>
        </authorList>
    </citation>
    <scope>NUCLEOTIDE SEQUENCE</scope>
    <source>
        <strain evidence="3">CBS 578.67</strain>
    </source>
</reference>
<organism evidence="4 5">
    <name type="scientific">Aphanomyces stellatus</name>
    <dbReference type="NCBI Taxonomy" id="120398"/>
    <lineage>
        <taxon>Eukaryota</taxon>
        <taxon>Sar</taxon>
        <taxon>Stramenopiles</taxon>
        <taxon>Oomycota</taxon>
        <taxon>Saprolegniomycetes</taxon>
        <taxon>Saprolegniales</taxon>
        <taxon>Verrucalvaceae</taxon>
        <taxon>Aphanomyces</taxon>
    </lineage>
</organism>
<protein>
    <submittedName>
        <fullName evidence="4">Aste57867_11583 protein</fullName>
    </submittedName>
</protein>
<dbReference type="EMBL" id="VJMH01005293">
    <property type="protein sequence ID" value="KAF0697751.1"/>
    <property type="molecule type" value="Genomic_DNA"/>
</dbReference>
<accession>A0A485KTW2</accession>
<feature type="compositionally biased region" description="Low complexity" evidence="1">
    <location>
        <begin position="1"/>
        <end position="11"/>
    </location>
</feature>
<feature type="region of interest" description="Disordered" evidence="1">
    <location>
        <begin position="1"/>
        <end position="41"/>
    </location>
</feature>
<dbReference type="SUPFAM" id="SSF47923">
    <property type="entry name" value="Ypt/Rab-GAP domain of gyp1p"/>
    <property type="match status" value="2"/>
</dbReference>
<dbReference type="InterPro" id="IPR000195">
    <property type="entry name" value="Rab-GAP-TBC_dom"/>
</dbReference>